<feature type="signal peptide" evidence="1">
    <location>
        <begin position="1"/>
        <end position="23"/>
    </location>
</feature>
<evidence type="ECO:0000313" key="3">
    <source>
        <dbReference type="Proteomes" id="UP001212821"/>
    </source>
</evidence>
<dbReference type="RefSeq" id="WP_270145128.1">
    <property type="nucleotide sequence ID" value="NZ_CP115450.1"/>
</dbReference>
<proteinExistence type="predicted"/>
<evidence type="ECO:0000256" key="1">
    <source>
        <dbReference type="SAM" id="SignalP"/>
    </source>
</evidence>
<evidence type="ECO:0000313" key="2">
    <source>
        <dbReference type="EMBL" id="WBP87571.1"/>
    </source>
</evidence>
<protein>
    <recommendedName>
        <fullName evidence="4">Lipoprotein</fullName>
    </recommendedName>
</protein>
<name>A0ABY7Q4C1_9ACTN</name>
<organism evidence="2 3">
    <name type="scientific">Kitasatospora cathayae</name>
    <dbReference type="NCBI Taxonomy" id="3004092"/>
    <lineage>
        <taxon>Bacteria</taxon>
        <taxon>Bacillati</taxon>
        <taxon>Actinomycetota</taxon>
        <taxon>Actinomycetes</taxon>
        <taxon>Kitasatosporales</taxon>
        <taxon>Streptomycetaceae</taxon>
        <taxon>Kitasatospora</taxon>
    </lineage>
</organism>
<dbReference type="Gene3D" id="2.50.20.20">
    <property type="match status" value="1"/>
</dbReference>
<dbReference type="Proteomes" id="UP001212821">
    <property type="component" value="Chromosome"/>
</dbReference>
<dbReference type="EMBL" id="CP115450">
    <property type="protein sequence ID" value="WBP87571.1"/>
    <property type="molecule type" value="Genomic_DNA"/>
</dbReference>
<keyword evidence="1" id="KW-0732">Signal</keyword>
<reference evidence="3" key="1">
    <citation type="submission" date="2022-12" db="EMBL/GenBank/DDBJ databases">
        <authorList>
            <person name="Mo P."/>
        </authorList>
    </citation>
    <scope>NUCLEOTIDE SEQUENCE [LARGE SCALE GENOMIC DNA]</scope>
    <source>
        <strain evidence="3">HUAS 3-15</strain>
    </source>
</reference>
<feature type="chain" id="PRO_5047470141" description="Lipoprotein" evidence="1">
    <location>
        <begin position="24"/>
        <end position="277"/>
    </location>
</feature>
<sequence length="277" mass="28606">MLSKRLVSTAAICLLLGAGTAACGDNKDSDKAAAPATTAAAAATPTATPTPTVAKLDTDKLSAQELEQKAKDALAGATALRISGTMADADGKMEMDLSMDKKGQCLGTVTLPGMGKIDIIGDGKASYLKGDPTFLAAMAGQTGDKNGAQVAELLKGRYLTGFDSDPQMKMMTSFCSLSDFSKQIVDGKTDKAEKGVAGNVNGVKTFSLKVTDSSGEQSTLQIATEGKPYLVQVETVSAKDGNTTINFSDFDKPLTVQAPPADNVIDFSKFKAQVKGA</sequence>
<gene>
    <name evidence="2" type="ORF">O1G21_18150</name>
</gene>
<dbReference type="PROSITE" id="PS51257">
    <property type="entry name" value="PROKAR_LIPOPROTEIN"/>
    <property type="match status" value="1"/>
</dbReference>
<evidence type="ECO:0008006" key="4">
    <source>
        <dbReference type="Google" id="ProtNLM"/>
    </source>
</evidence>
<keyword evidence="3" id="KW-1185">Reference proteome</keyword>
<accession>A0ABY7Q4C1</accession>